<protein>
    <recommendedName>
        <fullName evidence="5">Probable membrane transporter protein</fullName>
    </recommendedName>
</protein>
<keyword evidence="4 5" id="KW-0472">Membrane</keyword>
<dbReference type="EMBL" id="CP000490">
    <property type="protein sequence ID" value="ABL71247.1"/>
    <property type="molecule type" value="Genomic_DNA"/>
</dbReference>
<keyword evidence="5" id="KW-1003">Cell membrane</keyword>
<dbReference type="Pfam" id="PF01925">
    <property type="entry name" value="TauE"/>
    <property type="match status" value="1"/>
</dbReference>
<dbReference type="InterPro" id="IPR002781">
    <property type="entry name" value="TM_pro_TauE-like"/>
</dbReference>
<name>A1B6V3_PARDP</name>
<proteinExistence type="inferred from homology"/>
<dbReference type="GO" id="GO:0005886">
    <property type="term" value="C:plasma membrane"/>
    <property type="evidence" value="ECO:0007669"/>
    <property type="project" value="UniProtKB-SubCell"/>
</dbReference>
<comment type="subcellular location">
    <subcellularLocation>
        <location evidence="5">Cell membrane</location>
        <topology evidence="5">Multi-pass membrane protein</topology>
    </subcellularLocation>
    <subcellularLocation>
        <location evidence="1">Membrane</location>
        <topology evidence="1">Multi-pass membrane protein</topology>
    </subcellularLocation>
</comment>
<reference evidence="8" key="1">
    <citation type="submission" date="2006-12" db="EMBL/GenBank/DDBJ databases">
        <title>Complete sequence of chromosome 2 of Paracoccus denitrificans PD1222.</title>
        <authorList>
            <person name="Copeland A."/>
            <person name="Lucas S."/>
            <person name="Lapidus A."/>
            <person name="Barry K."/>
            <person name="Detter J.C."/>
            <person name="Glavina del Rio T."/>
            <person name="Hammon N."/>
            <person name="Israni S."/>
            <person name="Dalin E."/>
            <person name="Tice H."/>
            <person name="Pitluck S."/>
            <person name="Munk A.C."/>
            <person name="Brettin T."/>
            <person name="Bruce D."/>
            <person name="Han C."/>
            <person name="Tapia R."/>
            <person name="Gilna P."/>
            <person name="Schmutz J."/>
            <person name="Larimer F."/>
            <person name="Land M."/>
            <person name="Hauser L."/>
            <person name="Kyrpides N."/>
            <person name="Lykidis A."/>
            <person name="Spiro S."/>
            <person name="Richardson D.J."/>
            <person name="Moir J.W.B."/>
            <person name="Ferguson S.J."/>
            <person name="van Spanning R.J.M."/>
            <person name="Richardson P."/>
        </authorList>
    </citation>
    <scope>NUCLEOTIDE SEQUENCE [LARGE SCALE GENOMIC DNA]</scope>
    <source>
        <strain evidence="8">Pd 1222</strain>
    </source>
</reference>
<dbReference type="KEGG" id="pde:Pden_3166"/>
<evidence type="ECO:0000256" key="4">
    <source>
        <dbReference type="ARBA" id="ARBA00023136"/>
    </source>
</evidence>
<keyword evidence="2 5" id="KW-0812">Transmembrane</keyword>
<feature type="transmembrane region" description="Helical" evidence="5">
    <location>
        <begin position="134"/>
        <end position="151"/>
    </location>
</feature>
<feature type="transmembrane region" description="Helical" evidence="5">
    <location>
        <begin position="157"/>
        <end position="174"/>
    </location>
</feature>
<evidence type="ECO:0000256" key="5">
    <source>
        <dbReference type="RuleBase" id="RU363041"/>
    </source>
</evidence>
<feature type="transmembrane region" description="Helical" evidence="5">
    <location>
        <begin position="212"/>
        <end position="230"/>
    </location>
</feature>
<gene>
    <name evidence="7" type="ordered locus">Pden_3166</name>
</gene>
<feature type="region of interest" description="Disordered" evidence="6">
    <location>
        <begin position="1"/>
        <end position="35"/>
    </location>
</feature>
<feature type="transmembrane region" description="Helical" evidence="5">
    <location>
        <begin position="186"/>
        <end position="206"/>
    </location>
</feature>
<dbReference type="AlphaFoldDB" id="A1B6V3"/>
<dbReference type="InterPro" id="IPR051598">
    <property type="entry name" value="TSUP/Inactive_protease-like"/>
</dbReference>
<keyword evidence="8" id="KW-1185">Reference proteome</keyword>
<keyword evidence="3 5" id="KW-1133">Transmembrane helix</keyword>
<dbReference type="STRING" id="318586.Pden_3166"/>
<organism evidence="7 8">
    <name type="scientific">Paracoccus denitrificans (strain Pd 1222)</name>
    <dbReference type="NCBI Taxonomy" id="318586"/>
    <lineage>
        <taxon>Bacteria</taxon>
        <taxon>Pseudomonadati</taxon>
        <taxon>Pseudomonadota</taxon>
        <taxon>Alphaproteobacteria</taxon>
        <taxon>Rhodobacterales</taxon>
        <taxon>Paracoccaceae</taxon>
        <taxon>Paracoccus</taxon>
    </lineage>
</organism>
<sequence>MRTARMARRDPDGGRPPYRSPAGSRRRRERQNGVQTPSAVLGYGALAGHKLGLKQLGTGILNIDTGPLAAPFLVIALIYAAVGQAGASGYIAVMGLAGFAPLAMKTTALSLNLMVAAIGTVLFLKAGRLSWRNVWPFAILGFPFSMLGGAVQLPESVYFPVVGIVLILSALQMMRTAFHGRPSASGTVVTPPFGAALATGAVIGFVSGTTGTGGGVFLAPIILSMNWGTARQTAATTAVYNLMNSAAALVGAYAAWDHIPAALPIWLAAVAIGGSVGAWIGSRYLSDRWLRGILAFLLLVSGIKLIW</sequence>
<evidence type="ECO:0000256" key="1">
    <source>
        <dbReference type="ARBA" id="ARBA00004141"/>
    </source>
</evidence>
<comment type="similarity">
    <text evidence="5">Belongs to the 4-toluene sulfonate uptake permease (TSUP) (TC 2.A.102) family.</text>
</comment>
<dbReference type="PANTHER" id="PTHR43701:SF5">
    <property type="entry name" value="MEMBRANE TRANSPORTER PROTEIN-RELATED"/>
    <property type="match status" value="1"/>
</dbReference>
<dbReference type="PANTHER" id="PTHR43701">
    <property type="entry name" value="MEMBRANE TRANSPORTER PROTEIN MJ0441-RELATED"/>
    <property type="match status" value="1"/>
</dbReference>
<evidence type="ECO:0000256" key="6">
    <source>
        <dbReference type="SAM" id="MobiDB-lite"/>
    </source>
</evidence>
<dbReference type="Proteomes" id="UP000000361">
    <property type="component" value="Chromosome 2"/>
</dbReference>
<dbReference type="EnsemblBacteria" id="ABL71247">
    <property type="protein sequence ID" value="ABL71247"/>
    <property type="gene ID" value="Pden_3166"/>
</dbReference>
<feature type="transmembrane region" description="Helical" evidence="5">
    <location>
        <begin position="109"/>
        <end position="127"/>
    </location>
</feature>
<accession>A1B6V3</accession>
<dbReference type="HOGENOM" id="CLU_045498_4_0_5"/>
<dbReference type="eggNOG" id="COG0730">
    <property type="taxonomic scope" value="Bacteria"/>
</dbReference>
<evidence type="ECO:0000256" key="2">
    <source>
        <dbReference type="ARBA" id="ARBA00022692"/>
    </source>
</evidence>
<evidence type="ECO:0000313" key="7">
    <source>
        <dbReference type="EMBL" id="ABL71247.1"/>
    </source>
</evidence>
<feature type="transmembrane region" description="Helical" evidence="5">
    <location>
        <begin position="262"/>
        <end position="282"/>
    </location>
</feature>
<feature type="transmembrane region" description="Helical" evidence="5">
    <location>
        <begin position="289"/>
        <end position="306"/>
    </location>
</feature>
<evidence type="ECO:0000313" key="8">
    <source>
        <dbReference type="Proteomes" id="UP000000361"/>
    </source>
</evidence>
<evidence type="ECO:0000256" key="3">
    <source>
        <dbReference type="ARBA" id="ARBA00022989"/>
    </source>
</evidence>
<feature type="transmembrane region" description="Helical" evidence="5">
    <location>
        <begin position="237"/>
        <end position="256"/>
    </location>
</feature>